<dbReference type="PANTHER" id="PTHR22775:SF3">
    <property type="entry name" value="SORTING NEXIN-13"/>
    <property type="match status" value="1"/>
</dbReference>
<evidence type="ECO:0000259" key="2">
    <source>
        <dbReference type="PROSITE" id="PS50195"/>
    </source>
</evidence>
<sequence>MSCKTSAAPRELPPSRLSRGQQLEAAVDNLSAWYFELDEPKSEWHAGLIHPLPEESAEPQDDGEQDDDDGGATALESAPAVGGKAVAPATQLKPTAADVDVDVDRHVDEEEHAAPKKKPHTTSESTAASTPLSASGPESMDLDRMRRRSDRQSTRSARTATLASMTASTYTDLVVTGYTTRGSEKKVMYHIDVRGHESQLQTYTIRRSFTDFKHLHLALTEILEARREHHVQTVAYMARHKITASTVDARASSDAAGAGTASGADDESGGAWFMSFSLPPLPHAGFLSFWKRHDRQHLQHRCEVFQDILRAAMRHPDLRESYAMQNFLSVAPCAIRERGSSYVSLCEYSVPKMDFKEETRERKKFARERRRNSSAHASFLME</sequence>
<proteinExistence type="predicted"/>
<accession>A0AAD5LTT5</accession>
<dbReference type="Proteomes" id="UP001209570">
    <property type="component" value="Unassembled WGS sequence"/>
</dbReference>
<dbReference type="PANTHER" id="PTHR22775">
    <property type="entry name" value="SORTING NEXIN"/>
    <property type="match status" value="1"/>
</dbReference>
<dbReference type="AlphaFoldDB" id="A0AAD5LTT5"/>
<dbReference type="CDD" id="cd06093">
    <property type="entry name" value="PX_domain"/>
    <property type="match status" value="1"/>
</dbReference>
<comment type="caution">
    <text evidence="3">The sequence shown here is derived from an EMBL/GenBank/DDBJ whole genome shotgun (WGS) entry which is preliminary data.</text>
</comment>
<feature type="region of interest" description="Disordered" evidence="1">
    <location>
        <begin position="1"/>
        <end position="20"/>
    </location>
</feature>
<feature type="compositionally biased region" description="Basic and acidic residues" evidence="1">
    <location>
        <begin position="102"/>
        <end position="114"/>
    </location>
</feature>
<feature type="domain" description="PX" evidence="2">
    <location>
        <begin position="167"/>
        <end position="335"/>
    </location>
</feature>
<evidence type="ECO:0000313" key="3">
    <source>
        <dbReference type="EMBL" id="KAJ0409280.1"/>
    </source>
</evidence>
<organism evidence="3 4">
    <name type="scientific">Pythium insidiosum</name>
    <name type="common">Pythiosis disease agent</name>
    <dbReference type="NCBI Taxonomy" id="114742"/>
    <lineage>
        <taxon>Eukaryota</taxon>
        <taxon>Sar</taxon>
        <taxon>Stramenopiles</taxon>
        <taxon>Oomycota</taxon>
        <taxon>Peronosporomycetes</taxon>
        <taxon>Pythiales</taxon>
        <taxon>Pythiaceae</taxon>
        <taxon>Pythium</taxon>
    </lineage>
</organism>
<dbReference type="Pfam" id="PF00787">
    <property type="entry name" value="PX"/>
    <property type="match status" value="1"/>
</dbReference>
<dbReference type="Gene3D" id="3.30.1520.10">
    <property type="entry name" value="Phox-like domain"/>
    <property type="match status" value="1"/>
</dbReference>
<dbReference type="InterPro" id="IPR036871">
    <property type="entry name" value="PX_dom_sf"/>
</dbReference>
<dbReference type="GO" id="GO:0035091">
    <property type="term" value="F:phosphatidylinositol binding"/>
    <property type="evidence" value="ECO:0007669"/>
    <property type="project" value="InterPro"/>
</dbReference>
<feature type="compositionally biased region" description="Low complexity" evidence="1">
    <location>
        <begin position="78"/>
        <end position="89"/>
    </location>
</feature>
<evidence type="ECO:0000256" key="1">
    <source>
        <dbReference type="SAM" id="MobiDB-lite"/>
    </source>
</evidence>
<name>A0AAD5LTT5_PYTIN</name>
<gene>
    <name evidence="3" type="ORF">P43SY_006777</name>
</gene>
<feature type="region of interest" description="Disordered" evidence="1">
    <location>
        <begin position="45"/>
        <end position="160"/>
    </location>
</feature>
<dbReference type="SMART" id="SM00312">
    <property type="entry name" value="PX"/>
    <property type="match status" value="1"/>
</dbReference>
<dbReference type="EMBL" id="JAKCXM010000005">
    <property type="protein sequence ID" value="KAJ0409280.1"/>
    <property type="molecule type" value="Genomic_DNA"/>
</dbReference>
<keyword evidence="4" id="KW-1185">Reference proteome</keyword>
<dbReference type="InterPro" id="IPR001683">
    <property type="entry name" value="PX_dom"/>
</dbReference>
<feature type="compositionally biased region" description="Polar residues" evidence="1">
    <location>
        <begin position="122"/>
        <end position="133"/>
    </location>
</feature>
<dbReference type="PROSITE" id="PS50195">
    <property type="entry name" value="PX"/>
    <property type="match status" value="1"/>
</dbReference>
<feature type="compositionally biased region" description="Acidic residues" evidence="1">
    <location>
        <begin position="55"/>
        <end position="70"/>
    </location>
</feature>
<protein>
    <recommendedName>
        <fullName evidence="2">PX domain-containing protein</fullName>
    </recommendedName>
</protein>
<dbReference type="SUPFAM" id="SSF64268">
    <property type="entry name" value="PX domain"/>
    <property type="match status" value="2"/>
</dbReference>
<reference evidence="3" key="1">
    <citation type="submission" date="2021-12" db="EMBL/GenBank/DDBJ databases">
        <title>Prjna785345.</title>
        <authorList>
            <person name="Rujirawat T."/>
            <person name="Krajaejun T."/>
        </authorList>
    </citation>
    <scope>NUCLEOTIDE SEQUENCE</scope>
    <source>
        <strain evidence="3">Pi057C3</strain>
    </source>
</reference>
<evidence type="ECO:0000313" key="4">
    <source>
        <dbReference type="Proteomes" id="UP001209570"/>
    </source>
</evidence>